<evidence type="ECO:0000256" key="2">
    <source>
        <dbReference type="SAM" id="SignalP"/>
    </source>
</evidence>
<protein>
    <recommendedName>
        <fullName evidence="5">Lipoprotein</fullName>
    </recommendedName>
</protein>
<feature type="region of interest" description="Disordered" evidence="1">
    <location>
        <begin position="57"/>
        <end position="79"/>
    </location>
</feature>
<feature type="chain" id="PRO_5046921814" description="Lipoprotein" evidence="2">
    <location>
        <begin position="25"/>
        <end position="111"/>
    </location>
</feature>
<dbReference type="RefSeq" id="WP_061802892.1">
    <property type="nucleotide sequence ID" value="NZ_FOXX01000019.1"/>
</dbReference>
<comment type="caution">
    <text evidence="3">The sequence shown here is derived from an EMBL/GenBank/DDBJ whole genome shotgun (WGS) entry which is preliminary data.</text>
</comment>
<accession>A0A1I6C032</accession>
<evidence type="ECO:0000313" key="4">
    <source>
        <dbReference type="Proteomes" id="UP000182762"/>
    </source>
</evidence>
<feature type="signal peptide" evidence="2">
    <location>
        <begin position="1"/>
        <end position="24"/>
    </location>
</feature>
<gene>
    <name evidence="3" type="ORF">SAMN02745910_04659</name>
</gene>
<reference evidence="3 4" key="1">
    <citation type="submission" date="2016-10" db="EMBL/GenBank/DDBJ databases">
        <authorList>
            <person name="Varghese N."/>
            <person name="Submissions S."/>
        </authorList>
    </citation>
    <scope>NUCLEOTIDE SEQUENCE [LARGE SCALE GENOMIC DNA]</scope>
    <source>
        <strain evidence="3 4">DSM 13796</strain>
    </source>
</reference>
<dbReference type="GeneID" id="93713184"/>
<keyword evidence="4" id="KW-1185">Reference proteome</keyword>
<name>A0A1I6C032_9BACI</name>
<dbReference type="Proteomes" id="UP000182762">
    <property type="component" value="Unassembled WGS sequence"/>
</dbReference>
<evidence type="ECO:0000256" key="1">
    <source>
        <dbReference type="SAM" id="MobiDB-lite"/>
    </source>
</evidence>
<organism evidence="3 4">
    <name type="scientific">Priestia endophytica DSM 13796</name>
    <dbReference type="NCBI Taxonomy" id="1121089"/>
    <lineage>
        <taxon>Bacteria</taxon>
        <taxon>Bacillati</taxon>
        <taxon>Bacillota</taxon>
        <taxon>Bacilli</taxon>
        <taxon>Bacillales</taxon>
        <taxon>Bacillaceae</taxon>
        <taxon>Priestia</taxon>
    </lineage>
</organism>
<sequence>MKKTLATASLISMLLLSACGSSNALSGKWELDEEESGTWCAKAFSYEESNYDRTTVRDTTTSGTYEETENGDYKFTDDDGKTTRYEISQEDNVMTMVDKEDERTCKYVPAS</sequence>
<evidence type="ECO:0008006" key="5">
    <source>
        <dbReference type="Google" id="ProtNLM"/>
    </source>
</evidence>
<dbReference type="EMBL" id="FOXX01000019">
    <property type="protein sequence ID" value="SFQ86519.1"/>
    <property type="molecule type" value="Genomic_DNA"/>
</dbReference>
<dbReference type="PROSITE" id="PS51257">
    <property type="entry name" value="PROKAR_LIPOPROTEIN"/>
    <property type="match status" value="1"/>
</dbReference>
<keyword evidence="2" id="KW-0732">Signal</keyword>
<evidence type="ECO:0000313" key="3">
    <source>
        <dbReference type="EMBL" id="SFQ86519.1"/>
    </source>
</evidence>
<proteinExistence type="predicted"/>